<name>A0A2D4L1S9_9SAUR</name>
<sequence length="108" mass="12272">MLEIPTRFFLTSWGLEVSTQKEVTALENQASSIHLNLLKQDNVISCLLKDYTTNSSRSIQVYKVGKGFQAWPLTQIMPLRLLPNYNLSIHVGYQFLLPARKSKITSST</sequence>
<organism evidence="1">
    <name type="scientific">Micrurus paraensis</name>
    <dbReference type="NCBI Taxonomy" id="1970185"/>
    <lineage>
        <taxon>Eukaryota</taxon>
        <taxon>Metazoa</taxon>
        <taxon>Chordata</taxon>
        <taxon>Craniata</taxon>
        <taxon>Vertebrata</taxon>
        <taxon>Euteleostomi</taxon>
        <taxon>Lepidosauria</taxon>
        <taxon>Squamata</taxon>
        <taxon>Bifurcata</taxon>
        <taxon>Unidentata</taxon>
        <taxon>Episquamata</taxon>
        <taxon>Toxicofera</taxon>
        <taxon>Serpentes</taxon>
        <taxon>Colubroidea</taxon>
        <taxon>Elapidae</taxon>
        <taxon>Elapinae</taxon>
        <taxon>Micrurus</taxon>
    </lineage>
</organism>
<dbReference type="EMBL" id="IACL01113899">
    <property type="protein sequence ID" value="LAB14932.1"/>
    <property type="molecule type" value="Transcribed_RNA"/>
</dbReference>
<accession>A0A2D4L1S9</accession>
<proteinExistence type="predicted"/>
<evidence type="ECO:0000313" key="1">
    <source>
        <dbReference type="EMBL" id="LAB14932.1"/>
    </source>
</evidence>
<reference evidence="1" key="2">
    <citation type="submission" date="2017-11" db="EMBL/GenBank/DDBJ databases">
        <title>Coralsnake Venomics: Analyses of Venom Gland Transcriptomes and Proteomes of Six Brazilian Taxa.</title>
        <authorList>
            <person name="Aird S.D."/>
            <person name="Jorge da Silva N."/>
            <person name="Qiu L."/>
            <person name="Villar-Briones A."/>
            <person name="Aparecida-Saddi V."/>
            <person name="Campos-Telles M.P."/>
            <person name="Grau M."/>
            <person name="Mikheyev A.S."/>
        </authorList>
    </citation>
    <scope>NUCLEOTIDE SEQUENCE</scope>
    <source>
        <tissue evidence="1">Venom_gland</tissue>
    </source>
</reference>
<protein>
    <submittedName>
        <fullName evidence="1">Uncharacterized protein</fullName>
    </submittedName>
</protein>
<reference evidence="1" key="1">
    <citation type="submission" date="2017-07" db="EMBL/GenBank/DDBJ databases">
        <authorList>
            <person name="Mikheyev A."/>
            <person name="Grau M."/>
        </authorList>
    </citation>
    <scope>NUCLEOTIDE SEQUENCE</scope>
    <source>
        <tissue evidence="1">Venom_gland</tissue>
    </source>
</reference>
<dbReference type="AlphaFoldDB" id="A0A2D4L1S9"/>